<evidence type="ECO:0000313" key="3">
    <source>
        <dbReference type="Proteomes" id="UP001515780"/>
    </source>
</evidence>
<reference evidence="2 3" key="1">
    <citation type="journal article" date="2019" name="bioRxiv">
        <title>Bacteria contribute to plant secondary compound degradation in a generalist herbivore system.</title>
        <authorList>
            <person name="Francoeur C.B."/>
            <person name="Khadempour L."/>
            <person name="Moreira-Soto R.D."/>
            <person name="Gotting K."/>
            <person name="Book A.J."/>
            <person name="Pinto-Tomas A.A."/>
            <person name="Keefover-Ring K."/>
            <person name="Currie C.R."/>
        </authorList>
    </citation>
    <scope>NUCLEOTIDE SEQUENCE [LARGE SCALE GENOMIC DNA]</scope>
    <source>
        <strain evidence="2">Al-1710</strain>
    </source>
</reference>
<feature type="compositionally biased region" description="Low complexity" evidence="1">
    <location>
        <begin position="232"/>
        <end position="241"/>
    </location>
</feature>
<gene>
    <name evidence="2" type="ORF">F3J37_17825</name>
</gene>
<comment type="caution">
    <text evidence="2">The sequence shown here is derived from an EMBL/GenBank/DDBJ whole genome shotgun (WGS) entry which is preliminary data.</text>
</comment>
<feature type="region of interest" description="Disordered" evidence="1">
    <location>
        <begin position="228"/>
        <end position="260"/>
    </location>
</feature>
<protein>
    <submittedName>
        <fullName evidence="2">Uncharacterized protein</fullName>
    </submittedName>
</protein>
<evidence type="ECO:0000256" key="1">
    <source>
        <dbReference type="SAM" id="MobiDB-lite"/>
    </source>
</evidence>
<proteinExistence type="predicted"/>
<organism evidence="2 3">
    <name type="scientific">Candidatus Pantoea communis</name>
    <dbReference type="NCBI Taxonomy" id="2608354"/>
    <lineage>
        <taxon>Bacteria</taxon>
        <taxon>Pseudomonadati</taxon>
        <taxon>Pseudomonadota</taxon>
        <taxon>Gammaproteobacteria</taxon>
        <taxon>Enterobacterales</taxon>
        <taxon>Erwiniaceae</taxon>
        <taxon>Pantoea</taxon>
    </lineage>
</organism>
<dbReference type="Proteomes" id="UP001515780">
    <property type="component" value="Unassembled WGS sequence"/>
</dbReference>
<evidence type="ECO:0000313" key="2">
    <source>
        <dbReference type="EMBL" id="NIG20536.1"/>
    </source>
</evidence>
<sequence>MARIPGYERQVGVRAGGPSPVNLPTQSTDTQMLQQGVNSFADAAVRLQQQQNAVRGTQYMTDFVNAQTSLGQALNDAQQQSKDGIDYIPAAQQLIKQHQEDFFTQHPGLSDSEKQDYTLRWAQSRGQLENQAINWGQNQAKQISVANLTDSASAVGNAILQDPNSAKSLAVAHLQAIDQSDLDPATKAELASRSRNMWALSAAQYGIQKDAQHVLDQHGAFQAVQTVGAGDGSSMPSGSPSTLATRNNNPLNIRFNQKNDWAGKGGDNGTGFEQFDTPDHGFRAGIKLMRNHINNGNDTISSLINKWAPAGDHNDPVQYAQSVSQQTGIPVDAKLNPNDPQQMTAVAKAMARQEGYGSPVSDSQLNRAWSSQNDPNQLAPGVPWGQLTPQQTNSVINQAQAKVDQQNTQRRMLMQDQMKNDTALIEAGNPVTNPIRHDQWMSTAPHDATPEELTILDKQYQQYALLNQLQPIYSDINSKSAGEGLASVQSIRPTGTEDDFGFRQQRYQQALQKYQQVIGAREKDPGGWLAQNSPQVQAAYQAYQQDPTHGAQLAQSIMVDKSRLGIKSKDVLPDALADGILQQIDTSKEQSVTAIQNIAGQFGPYADQVMQQVQKKAGPVLQVVMATDNPRSANTLWQNRNVKTGDIKDAINTDNKGASDNADSEWASQSKDFATTMVNQPGGVGVWNNFNEQGRRLTYLNIQKGMSPGDAAKQAYQDVLGSQYQTQGSWRLPVKYGLDLSDVRDGANHYLENLKADQIMPLQGDPRLGDEVNRQQSLSRIRDSAEWVTNADETGLLLTLNGLVVNGSNGAPITANFNDLSIAGQQNRGVMNSVGKFFSSPTKFDASKGGMTPERALFGDNFQQGVQR</sequence>
<dbReference type="EMBL" id="VWXC01000013">
    <property type="protein sequence ID" value="NIG20536.1"/>
    <property type="molecule type" value="Genomic_DNA"/>
</dbReference>
<feature type="compositionally biased region" description="Polar residues" evidence="1">
    <location>
        <begin position="242"/>
        <end position="259"/>
    </location>
</feature>
<dbReference type="RefSeq" id="WP_166934831.1">
    <property type="nucleotide sequence ID" value="NZ_VWXC01000013.1"/>
</dbReference>
<feature type="region of interest" description="Disordered" evidence="1">
    <location>
        <begin position="1"/>
        <end position="24"/>
    </location>
</feature>
<name>A0ABX0RSH8_9GAMM</name>
<feature type="region of interest" description="Disordered" evidence="1">
    <location>
        <begin position="370"/>
        <end position="389"/>
    </location>
</feature>
<keyword evidence="3" id="KW-1185">Reference proteome</keyword>
<accession>A0ABX0RSH8</accession>